<dbReference type="GO" id="GO:0000166">
    <property type="term" value="F:nucleotide binding"/>
    <property type="evidence" value="ECO:0007669"/>
    <property type="project" value="InterPro"/>
</dbReference>
<dbReference type="EMBL" id="NKFA01000023">
    <property type="protein sequence ID" value="OXI36409.1"/>
    <property type="molecule type" value="Genomic_DNA"/>
</dbReference>
<feature type="region of interest" description="Disordered" evidence="1">
    <location>
        <begin position="365"/>
        <end position="386"/>
    </location>
</feature>
<dbReference type="PANTHER" id="PTHR43249:SF1">
    <property type="entry name" value="D-GLUCOSIDE 3-DEHYDROGENASE"/>
    <property type="match status" value="1"/>
</dbReference>
<dbReference type="Gene3D" id="3.30.360.10">
    <property type="entry name" value="Dihydrodipicolinate Reductase, domain 2"/>
    <property type="match status" value="1"/>
</dbReference>
<protein>
    <submittedName>
        <fullName evidence="4">Dehydrogenase</fullName>
    </submittedName>
</protein>
<dbReference type="InterPro" id="IPR052515">
    <property type="entry name" value="Gfo/Idh/MocA_Oxidoreductase"/>
</dbReference>
<dbReference type="OrthoDB" id="9801953at2"/>
<evidence type="ECO:0000259" key="2">
    <source>
        <dbReference type="Pfam" id="PF01408"/>
    </source>
</evidence>
<organism evidence="4 5">
    <name type="scientific">Burkholderia aenigmatica</name>
    <dbReference type="NCBI Taxonomy" id="2015348"/>
    <lineage>
        <taxon>Bacteria</taxon>
        <taxon>Pseudomonadati</taxon>
        <taxon>Pseudomonadota</taxon>
        <taxon>Betaproteobacteria</taxon>
        <taxon>Burkholderiales</taxon>
        <taxon>Burkholderiaceae</taxon>
        <taxon>Burkholderia</taxon>
        <taxon>Burkholderia cepacia complex</taxon>
    </lineage>
</organism>
<dbReference type="RefSeq" id="WP_089453656.1">
    <property type="nucleotide sequence ID" value="NZ_NKFA01000023.1"/>
</dbReference>
<dbReference type="Pfam" id="PF01408">
    <property type="entry name" value="GFO_IDH_MocA"/>
    <property type="match status" value="1"/>
</dbReference>
<evidence type="ECO:0000313" key="4">
    <source>
        <dbReference type="EMBL" id="OXI36409.1"/>
    </source>
</evidence>
<dbReference type="AlphaFoldDB" id="A0A228I2V9"/>
<reference evidence="5" key="1">
    <citation type="submission" date="2017-06" db="EMBL/GenBank/DDBJ databases">
        <authorList>
            <person name="LiPuma J."/>
            <person name="Spilker T."/>
        </authorList>
    </citation>
    <scope>NUCLEOTIDE SEQUENCE [LARGE SCALE GENOMIC DNA]</scope>
    <source>
        <strain evidence="5">AU17325</strain>
    </source>
</reference>
<dbReference type="SUPFAM" id="SSF51735">
    <property type="entry name" value="NAD(P)-binding Rossmann-fold domains"/>
    <property type="match status" value="1"/>
</dbReference>
<feature type="domain" description="Gfo/Idh/MocA-like oxidoreductase N-terminal" evidence="2">
    <location>
        <begin position="21"/>
        <end position="139"/>
    </location>
</feature>
<dbReference type="Proteomes" id="UP000214600">
    <property type="component" value="Unassembled WGS sequence"/>
</dbReference>
<dbReference type="InterPro" id="IPR055170">
    <property type="entry name" value="GFO_IDH_MocA-like_dom"/>
</dbReference>
<dbReference type="Gene3D" id="3.40.50.720">
    <property type="entry name" value="NAD(P)-binding Rossmann-like Domain"/>
    <property type="match status" value="1"/>
</dbReference>
<dbReference type="InterPro" id="IPR036291">
    <property type="entry name" value="NAD(P)-bd_dom_sf"/>
</dbReference>
<proteinExistence type="predicted"/>
<accession>A0A228I2V9</accession>
<name>A0A228I2V9_9BURK</name>
<dbReference type="InterPro" id="IPR000683">
    <property type="entry name" value="Gfo/Idh/MocA-like_OxRdtase_N"/>
</dbReference>
<sequence>MNDDYKVELPEAAAIARGRRLRVGVIGLGIGRKHIEGWREHPDVDVVAIADPDEKRLAKVGDTFGIDARYASADAMLAAEKLDIVSVCTPNKFHRELTLAAFDAGCHVLCEKPMALNADEGREMLIAAQRAGKRLMINFSYRFSAQSRALKAQVESGLFGDFYFGRTVWHRRRGMPGFGGWFGTKALAGGGPLIDLGVHRLDLALWLMGYPKPVWVMGSTYDPIARELAARAGKTFDVEDLAAALIRFDNGATLALEASWATNIQEAELMETRLLGTHAGLLQKNLNEGYTFDAHVFIEQNGAQFDMRLNPPAEGAHSAMYDYAEAILCDVPHPAPGEEGLIVMEILDAIYASAAAGEPIRIHAPGPADADVPPVLDLDSPAEVAG</sequence>
<comment type="caution">
    <text evidence="4">The sequence shown here is derived from an EMBL/GenBank/DDBJ whole genome shotgun (WGS) entry which is preliminary data.</text>
</comment>
<feature type="domain" description="GFO/IDH/MocA-like oxidoreductase" evidence="3">
    <location>
        <begin position="148"/>
        <end position="279"/>
    </location>
</feature>
<dbReference type="SUPFAM" id="SSF55347">
    <property type="entry name" value="Glyceraldehyde-3-phosphate dehydrogenase-like, C-terminal domain"/>
    <property type="match status" value="1"/>
</dbReference>
<evidence type="ECO:0000313" key="5">
    <source>
        <dbReference type="Proteomes" id="UP000214600"/>
    </source>
</evidence>
<evidence type="ECO:0000259" key="3">
    <source>
        <dbReference type="Pfam" id="PF22725"/>
    </source>
</evidence>
<reference evidence="4 5" key="2">
    <citation type="submission" date="2017-08" db="EMBL/GenBank/DDBJ databases">
        <title>WGS of novel Burkholderia cepaca complex species.</title>
        <authorList>
            <person name="Lipuma J."/>
            <person name="Spilker T."/>
        </authorList>
    </citation>
    <scope>NUCLEOTIDE SEQUENCE [LARGE SCALE GENOMIC DNA]</scope>
    <source>
        <strain evidence="4 5">AU17325</strain>
    </source>
</reference>
<evidence type="ECO:0000256" key="1">
    <source>
        <dbReference type="SAM" id="MobiDB-lite"/>
    </source>
</evidence>
<dbReference type="PANTHER" id="PTHR43249">
    <property type="entry name" value="UDP-N-ACETYL-2-AMINO-2-DEOXY-D-GLUCURONATE OXIDASE"/>
    <property type="match status" value="1"/>
</dbReference>
<gene>
    <name evidence="4" type="ORF">CFB84_34095</name>
</gene>
<dbReference type="Pfam" id="PF22725">
    <property type="entry name" value="GFO_IDH_MocA_C3"/>
    <property type="match status" value="1"/>
</dbReference>